<organism evidence="2 3">
    <name type="scientific">Humitalea rosea</name>
    <dbReference type="NCBI Taxonomy" id="990373"/>
    <lineage>
        <taxon>Bacteria</taxon>
        <taxon>Pseudomonadati</taxon>
        <taxon>Pseudomonadota</taxon>
        <taxon>Alphaproteobacteria</taxon>
        <taxon>Acetobacterales</taxon>
        <taxon>Roseomonadaceae</taxon>
        <taxon>Humitalea</taxon>
    </lineage>
</organism>
<sequence length="49" mass="5256">MRTRSTAPAMAGEPMREPHLAAITAAREAVRRRGGREALRQIDQALGAG</sequence>
<dbReference type="AlphaFoldDB" id="A0A2W7J9S2"/>
<name>A0A2W7J9S2_9PROT</name>
<evidence type="ECO:0000313" key="2">
    <source>
        <dbReference type="EMBL" id="PZW48732.1"/>
    </source>
</evidence>
<accession>A0A2W7J9S2</accession>
<dbReference type="Proteomes" id="UP000249688">
    <property type="component" value="Unassembled WGS sequence"/>
</dbReference>
<dbReference type="RefSeq" id="WP_158537100.1">
    <property type="nucleotide sequence ID" value="NZ_QKYU01000004.1"/>
</dbReference>
<proteinExistence type="predicted"/>
<keyword evidence="3" id="KW-1185">Reference proteome</keyword>
<evidence type="ECO:0000256" key="1">
    <source>
        <dbReference type="SAM" id="MobiDB-lite"/>
    </source>
</evidence>
<reference evidence="2 3" key="1">
    <citation type="submission" date="2018-06" db="EMBL/GenBank/DDBJ databases">
        <title>Genomic Encyclopedia of Archaeal and Bacterial Type Strains, Phase II (KMG-II): from individual species to whole genera.</title>
        <authorList>
            <person name="Goeker M."/>
        </authorList>
    </citation>
    <scope>NUCLEOTIDE SEQUENCE [LARGE SCALE GENOMIC DNA]</scope>
    <source>
        <strain evidence="2 3">DSM 24525</strain>
    </source>
</reference>
<protein>
    <submittedName>
        <fullName evidence="2">Uncharacterized protein</fullName>
    </submittedName>
</protein>
<dbReference type="EMBL" id="QKYU01000004">
    <property type="protein sequence ID" value="PZW48732.1"/>
    <property type="molecule type" value="Genomic_DNA"/>
</dbReference>
<gene>
    <name evidence="2" type="ORF">C8P66_104149</name>
</gene>
<feature type="region of interest" description="Disordered" evidence="1">
    <location>
        <begin position="1"/>
        <end position="20"/>
    </location>
</feature>
<comment type="caution">
    <text evidence="2">The sequence shown here is derived from an EMBL/GenBank/DDBJ whole genome shotgun (WGS) entry which is preliminary data.</text>
</comment>
<evidence type="ECO:0000313" key="3">
    <source>
        <dbReference type="Proteomes" id="UP000249688"/>
    </source>
</evidence>